<dbReference type="GO" id="GO:0005737">
    <property type="term" value="C:cytoplasm"/>
    <property type="evidence" value="ECO:0007669"/>
    <property type="project" value="TreeGrafter"/>
</dbReference>
<dbReference type="EMBL" id="AUSU01000651">
    <property type="protein sequence ID" value="EPS72886.1"/>
    <property type="molecule type" value="Genomic_DNA"/>
</dbReference>
<dbReference type="PANTHER" id="PTHR15710">
    <property type="entry name" value="E3 UBIQUITIN-PROTEIN LIGASE PRAJA"/>
    <property type="match status" value="1"/>
</dbReference>
<feature type="region of interest" description="Disordered" evidence="9">
    <location>
        <begin position="81"/>
        <end position="105"/>
    </location>
</feature>
<evidence type="ECO:0000256" key="4">
    <source>
        <dbReference type="ARBA" id="ARBA00022723"/>
    </source>
</evidence>
<protein>
    <recommendedName>
        <fullName evidence="2">RING-type E3 ubiquitin transferase</fullName>
        <ecNumber evidence="2">2.3.2.27</ecNumber>
    </recommendedName>
</protein>
<dbReference type="OrthoDB" id="21204at2759"/>
<feature type="non-terminal residue" evidence="11">
    <location>
        <position position="1"/>
    </location>
</feature>
<evidence type="ECO:0000313" key="11">
    <source>
        <dbReference type="EMBL" id="EPS72886.1"/>
    </source>
</evidence>
<dbReference type="InterPro" id="IPR001841">
    <property type="entry name" value="Znf_RING"/>
</dbReference>
<proteinExistence type="predicted"/>
<dbReference type="GO" id="GO:0008270">
    <property type="term" value="F:zinc ion binding"/>
    <property type="evidence" value="ECO:0007669"/>
    <property type="project" value="UniProtKB-KW"/>
</dbReference>
<name>S8D672_9LAMI</name>
<dbReference type="Pfam" id="PF13639">
    <property type="entry name" value="zf-RING_2"/>
    <property type="match status" value="1"/>
</dbReference>
<dbReference type="InterPro" id="IPR039525">
    <property type="entry name" value="RNF126-like_zinc-ribbon"/>
</dbReference>
<comment type="caution">
    <text evidence="11">The sequence shown here is derived from an EMBL/GenBank/DDBJ whole genome shotgun (WGS) entry which is preliminary data.</text>
</comment>
<feature type="domain" description="RING-type" evidence="10">
    <location>
        <begin position="241"/>
        <end position="282"/>
    </location>
</feature>
<dbReference type="AlphaFoldDB" id="S8D672"/>
<dbReference type="InterPro" id="IPR013083">
    <property type="entry name" value="Znf_RING/FYVE/PHD"/>
</dbReference>
<evidence type="ECO:0000256" key="2">
    <source>
        <dbReference type="ARBA" id="ARBA00012483"/>
    </source>
</evidence>
<gene>
    <name evidence="11" type="ORF">M569_01875</name>
</gene>
<dbReference type="SUPFAM" id="SSF57850">
    <property type="entry name" value="RING/U-box"/>
    <property type="match status" value="1"/>
</dbReference>
<dbReference type="PANTHER" id="PTHR15710:SF22">
    <property type="entry name" value="RING-TYPE E3 UBIQUITIN TRANSFERASE"/>
    <property type="match status" value="1"/>
</dbReference>
<feature type="compositionally biased region" description="Basic and acidic residues" evidence="9">
    <location>
        <begin position="147"/>
        <end position="156"/>
    </location>
</feature>
<keyword evidence="4" id="KW-0479">Metal-binding</keyword>
<organism evidence="11 12">
    <name type="scientific">Genlisea aurea</name>
    <dbReference type="NCBI Taxonomy" id="192259"/>
    <lineage>
        <taxon>Eukaryota</taxon>
        <taxon>Viridiplantae</taxon>
        <taxon>Streptophyta</taxon>
        <taxon>Embryophyta</taxon>
        <taxon>Tracheophyta</taxon>
        <taxon>Spermatophyta</taxon>
        <taxon>Magnoliopsida</taxon>
        <taxon>eudicotyledons</taxon>
        <taxon>Gunneridae</taxon>
        <taxon>Pentapetalae</taxon>
        <taxon>asterids</taxon>
        <taxon>lamiids</taxon>
        <taxon>Lamiales</taxon>
        <taxon>Lentibulariaceae</taxon>
        <taxon>Genlisea</taxon>
    </lineage>
</organism>
<keyword evidence="3" id="KW-0808">Transferase</keyword>
<dbReference type="SMART" id="SM00184">
    <property type="entry name" value="RING"/>
    <property type="match status" value="1"/>
</dbReference>
<dbReference type="PROSITE" id="PS50089">
    <property type="entry name" value="ZF_RING_2"/>
    <property type="match status" value="1"/>
</dbReference>
<comment type="catalytic activity">
    <reaction evidence="1">
        <text>S-ubiquitinyl-[E2 ubiquitin-conjugating enzyme]-L-cysteine + [acceptor protein]-L-lysine = [E2 ubiquitin-conjugating enzyme]-L-cysteine + N(6)-ubiquitinyl-[acceptor protein]-L-lysine.</text>
        <dbReference type="EC" id="2.3.2.27"/>
    </reaction>
</comment>
<reference evidence="11 12" key="1">
    <citation type="journal article" date="2013" name="BMC Genomics">
        <title>The miniature genome of a carnivorous plant Genlisea aurea contains a low number of genes and short non-coding sequences.</title>
        <authorList>
            <person name="Leushkin E.V."/>
            <person name="Sutormin R.A."/>
            <person name="Nabieva E.R."/>
            <person name="Penin A.A."/>
            <person name="Kondrashov A.S."/>
            <person name="Logacheva M.D."/>
        </authorList>
    </citation>
    <scope>NUCLEOTIDE SEQUENCE [LARGE SCALE GENOMIC DNA]</scope>
</reference>
<keyword evidence="12" id="KW-1185">Reference proteome</keyword>
<dbReference type="EC" id="2.3.2.27" evidence="2"/>
<dbReference type="Pfam" id="PF14369">
    <property type="entry name" value="Zn_ribbon_19"/>
    <property type="match status" value="1"/>
</dbReference>
<dbReference type="Gene3D" id="3.30.40.10">
    <property type="entry name" value="Zinc/RING finger domain, C3HC4 (zinc finger)"/>
    <property type="match status" value="1"/>
</dbReference>
<feature type="non-terminal residue" evidence="11">
    <location>
        <position position="292"/>
    </location>
</feature>
<keyword evidence="7" id="KW-0862">Zinc</keyword>
<evidence type="ECO:0000256" key="8">
    <source>
        <dbReference type="PROSITE-ProRule" id="PRU00175"/>
    </source>
</evidence>
<dbReference type="GO" id="GO:0016567">
    <property type="term" value="P:protein ubiquitination"/>
    <property type="evidence" value="ECO:0007669"/>
    <property type="project" value="TreeGrafter"/>
</dbReference>
<evidence type="ECO:0000256" key="5">
    <source>
        <dbReference type="ARBA" id="ARBA00022771"/>
    </source>
</evidence>
<evidence type="ECO:0000256" key="3">
    <source>
        <dbReference type="ARBA" id="ARBA00022679"/>
    </source>
</evidence>
<evidence type="ECO:0000256" key="9">
    <source>
        <dbReference type="SAM" id="MobiDB-lite"/>
    </source>
</evidence>
<evidence type="ECO:0000256" key="7">
    <source>
        <dbReference type="ARBA" id="ARBA00022833"/>
    </source>
</evidence>
<evidence type="ECO:0000259" key="10">
    <source>
        <dbReference type="PROSITE" id="PS50089"/>
    </source>
</evidence>
<keyword evidence="6" id="KW-0833">Ubl conjugation pathway</keyword>
<feature type="region of interest" description="Disordered" evidence="9">
    <location>
        <begin position="135"/>
        <end position="156"/>
    </location>
</feature>
<accession>S8D672</accession>
<feature type="compositionally biased region" description="Polar residues" evidence="9">
    <location>
        <begin position="135"/>
        <end position="146"/>
    </location>
</feature>
<sequence length="292" mass="32741">HWCHMCLRTVDPIREIDTMKCPICEGGFIEETATAMPPGNDVTLDLHLGGSDSDRALSLWAPILLGMVGNPRSRNRIRRSDLSENESDTQQQQQQQQQDNASDSELDRELELILLRRRSSAAILQLLRGIRAGIQSESGNSSGTPDSSDRETGTERERERVILINHLNETIIVQGSSNRRTNEPRVRASGGRLGDYFIGPGLDSLLQQLLENDPNRYGTPPARKEAVDDLPVVKTEEKMQCSVCLEECEIGSEVREMPCKHRFHGSCILPWLQLHSSCPVCRFQIPCDESKL</sequence>
<dbReference type="Proteomes" id="UP000015453">
    <property type="component" value="Unassembled WGS sequence"/>
</dbReference>
<evidence type="ECO:0000256" key="6">
    <source>
        <dbReference type="ARBA" id="ARBA00022786"/>
    </source>
</evidence>
<evidence type="ECO:0000256" key="1">
    <source>
        <dbReference type="ARBA" id="ARBA00000900"/>
    </source>
</evidence>
<feature type="compositionally biased region" description="Low complexity" evidence="9">
    <location>
        <begin position="90"/>
        <end position="101"/>
    </location>
</feature>
<dbReference type="FunFam" id="3.30.40.10:FF:000022">
    <property type="entry name" value="E3 ubiquitin-protein ligase RING1-like"/>
    <property type="match status" value="1"/>
</dbReference>
<evidence type="ECO:0000313" key="12">
    <source>
        <dbReference type="Proteomes" id="UP000015453"/>
    </source>
</evidence>
<keyword evidence="5 8" id="KW-0863">Zinc-finger</keyword>
<dbReference type="GO" id="GO:0061630">
    <property type="term" value="F:ubiquitin protein ligase activity"/>
    <property type="evidence" value="ECO:0007669"/>
    <property type="project" value="UniProtKB-EC"/>
</dbReference>